<dbReference type="Proteomes" id="UP001416858">
    <property type="component" value="Unassembled WGS sequence"/>
</dbReference>
<evidence type="ECO:0000256" key="1">
    <source>
        <dbReference type="ARBA" id="ARBA00023002"/>
    </source>
</evidence>
<name>A0ABP9VXB1_9BACT</name>
<dbReference type="RefSeq" id="WP_345687125.1">
    <property type="nucleotide sequence ID" value="NZ_BAABRO010000016.1"/>
</dbReference>
<protein>
    <submittedName>
        <fullName evidence="4">D-amino acid dehydrogenase</fullName>
    </submittedName>
</protein>
<feature type="compositionally biased region" description="Polar residues" evidence="2">
    <location>
        <begin position="31"/>
        <end position="42"/>
    </location>
</feature>
<dbReference type="EMBL" id="BAABRO010000016">
    <property type="protein sequence ID" value="GAA5509775.1"/>
    <property type="molecule type" value="Genomic_DNA"/>
</dbReference>
<dbReference type="SUPFAM" id="SSF54373">
    <property type="entry name" value="FAD-linked reductases, C-terminal domain"/>
    <property type="match status" value="1"/>
</dbReference>
<dbReference type="InterPro" id="IPR036188">
    <property type="entry name" value="FAD/NAD-bd_sf"/>
</dbReference>
<accession>A0ABP9VXB1</accession>
<evidence type="ECO:0000256" key="2">
    <source>
        <dbReference type="SAM" id="MobiDB-lite"/>
    </source>
</evidence>
<proteinExistence type="predicted"/>
<sequence length="467" mass="51582">MTAKHVPDPSSSSQHQLPEHNAGQDEPGQPNAGQPISGQHVQGQRIAASAGESQHVAIVGGGVVGIACAHYLNLRGYRVTVIDRGRVGGGCSHGNCGYVSPSHALPLAEPGAIFSTIKAMLKPNPPLRIRPGLNLHLWKWLWNFSRRCNETDWIESGHAIHPLLTESMQLYGDLIRDYQLDCEWTKQGLLFVYKNQHAFQAYAPIDEMLRRDFNEPARRMSASELLDFEPGLQEDVAGAWYFEHDAHLRPARLVASWRDSLQSRGVAFVENQSLESIEESGGNATRVSLSSQQVTADHVVIATGAWTPLLEKILRFRAPIQPGKGYSITMPRPEGCPRTPMILPERKVAVTPWGSELRLGSMMEFIGYDSAISKKRLGLLTQAAADYLKCKLPESFSETWYGWRPMTYDSTPIIGRCPGFSNVFLACGHNMLGLSMAPATGRMIAELVSGEPTSIQTRPYQAERFIA</sequence>
<evidence type="ECO:0000313" key="5">
    <source>
        <dbReference type="Proteomes" id="UP001416858"/>
    </source>
</evidence>
<keyword evidence="1" id="KW-0560">Oxidoreductase</keyword>
<keyword evidence="5" id="KW-1185">Reference proteome</keyword>
<reference evidence="4 5" key="1">
    <citation type="submission" date="2024-02" db="EMBL/GenBank/DDBJ databases">
        <title>Rhodopirellula caenicola NBRC 110016.</title>
        <authorList>
            <person name="Ichikawa N."/>
            <person name="Katano-Makiyama Y."/>
            <person name="Hidaka K."/>
        </authorList>
    </citation>
    <scope>NUCLEOTIDE SEQUENCE [LARGE SCALE GENOMIC DNA]</scope>
    <source>
        <strain evidence="4 5">NBRC 110016</strain>
    </source>
</reference>
<evidence type="ECO:0000313" key="4">
    <source>
        <dbReference type="EMBL" id="GAA5509775.1"/>
    </source>
</evidence>
<comment type="caution">
    <text evidence="4">The sequence shown here is derived from an EMBL/GenBank/DDBJ whole genome shotgun (WGS) entry which is preliminary data.</text>
</comment>
<dbReference type="PANTHER" id="PTHR13847:SF289">
    <property type="entry name" value="GLYCINE OXIDASE"/>
    <property type="match status" value="1"/>
</dbReference>
<dbReference type="SUPFAM" id="SSF51905">
    <property type="entry name" value="FAD/NAD(P)-binding domain"/>
    <property type="match status" value="1"/>
</dbReference>
<feature type="domain" description="FAD dependent oxidoreductase" evidence="3">
    <location>
        <begin position="55"/>
        <end position="447"/>
    </location>
</feature>
<dbReference type="InterPro" id="IPR006076">
    <property type="entry name" value="FAD-dep_OxRdtase"/>
</dbReference>
<dbReference type="Gene3D" id="3.50.50.60">
    <property type="entry name" value="FAD/NAD(P)-binding domain"/>
    <property type="match status" value="2"/>
</dbReference>
<feature type="region of interest" description="Disordered" evidence="2">
    <location>
        <begin position="1"/>
        <end position="47"/>
    </location>
</feature>
<dbReference type="Pfam" id="PF01266">
    <property type="entry name" value="DAO"/>
    <property type="match status" value="1"/>
</dbReference>
<gene>
    <name evidence="4" type="primary">dadA</name>
    <name evidence="4" type="ORF">Rcae01_05278</name>
</gene>
<evidence type="ECO:0000259" key="3">
    <source>
        <dbReference type="Pfam" id="PF01266"/>
    </source>
</evidence>
<dbReference type="Gene3D" id="3.30.9.10">
    <property type="entry name" value="D-Amino Acid Oxidase, subunit A, domain 2"/>
    <property type="match status" value="1"/>
</dbReference>
<organism evidence="4 5">
    <name type="scientific">Novipirellula caenicola</name>
    <dbReference type="NCBI Taxonomy" id="1536901"/>
    <lineage>
        <taxon>Bacteria</taxon>
        <taxon>Pseudomonadati</taxon>
        <taxon>Planctomycetota</taxon>
        <taxon>Planctomycetia</taxon>
        <taxon>Pirellulales</taxon>
        <taxon>Pirellulaceae</taxon>
        <taxon>Novipirellula</taxon>
    </lineage>
</organism>
<dbReference type="PANTHER" id="PTHR13847">
    <property type="entry name" value="SARCOSINE DEHYDROGENASE-RELATED"/>
    <property type="match status" value="1"/>
</dbReference>